<keyword evidence="3" id="KW-1185">Reference proteome</keyword>
<dbReference type="AlphaFoldDB" id="A0A1M7HC08"/>
<evidence type="ECO:0000256" key="1">
    <source>
        <dbReference type="SAM" id="MobiDB-lite"/>
    </source>
</evidence>
<evidence type="ECO:0000313" key="2">
    <source>
        <dbReference type="EMBL" id="SHM25979.1"/>
    </source>
</evidence>
<sequence>MPRLIVIEERGRLAVEVAAVTLGEILAEWKTYLGTRSFTLLHQILEQLREITDPSMRWIPGAPSRPHPIPVRPGSAGTGRRARRPALRSCVLRRIDAEGMHERIIDAAVEWYAVLTDVFHLNLGGVDASARARCGTGSAPDTRSGRLRDSV</sequence>
<evidence type="ECO:0000313" key="3">
    <source>
        <dbReference type="Proteomes" id="UP000184111"/>
    </source>
</evidence>
<gene>
    <name evidence="2" type="ORF">SAMN05216499_109226</name>
</gene>
<feature type="region of interest" description="Disordered" evidence="1">
    <location>
        <begin position="60"/>
        <end position="81"/>
    </location>
</feature>
<accession>A0A1M7HC08</accession>
<organism evidence="2 3">
    <name type="scientific">Actinacidiphila paucisporea</name>
    <dbReference type="NCBI Taxonomy" id="310782"/>
    <lineage>
        <taxon>Bacteria</taxon>
        <taxon>Bacillati</taxon>
        <taxon>Actinomycetota</taxon>
        <taxon>Actinomycetes</taxon>
        <taxon>Kitasatosporales</taxon>
        <taxon>Streptomycetaceae</taxon>
        <taxon>Actinacidiphila</taxon>
    </lineage>
</organism>
<proteinExistence type="predicted"/>
<protein>
    <submittedName>
        <fullName evidence="2">Uncharacterized protein</fullName>
    </submittedName>
</protein>
<dbReference type="EMBL" id="FRBI01000009">
    <property type="protein sequence ID" value="SHM25979.1"/>
    <property type="molecule type" value="Genomic_DNA"/>
</dbReference>
<dbReference type="RefSeq" id="WP_200804433.1">
    <property type="nucleotide sequence ID" value="NZ_FRBI01000009.1"/>
</dbReference>
<dbReference type="Proteomes" id="UP000184111">
    <property type="component" value="Unassembled WGS sequence"/>
</dbReference>
<reference evidence="2 3" key="1">
    <citation type="submission" date="2016-11" db="EMBL/GenBank/DDBJ databases">
        <authorList>
            <person name="Jaros S."/>
            <person name="Januszkiewicz K."/>
            <person name="Wedrychowicz H."/>
        </authorList>
    </citation>
    <scope>NUCLEOTIDE SEQUENCE [LARGE SCALE GENOMIC DNA]</scope>
    <source>
        <strain evidence="2 3">CGMCC 4.2025</strain>
    </source>
</reference>
<name>A0A1M7HC08_9ACTN</name>